<feature type="transmembrane region" description="Helical" evidence="8">
    <location>
        <begin position="47"/>
        <end position="66"/>
    </location>
</feature>
<dbReference type="EMBL" id="RHHS01000049">
    <property type="protein sequence ID" value="RNB53087.1"/>
    <property type="molecule type" value="Genomic_DNA"/>
</dbReference>
<name>A0A3M8AQZ7_9BACL</name>
<keyword evidence="6 8" id="KW-1133">Transmembrane helix</keyword>
<comment type="subcellular location">
    <subcellularLocation>
        <location evidence="1">Membrane</location>
        <topology evidence="1">Multi-pass membrane protein</topology>
    </subcellularLocation>
</comment>
<keyword evidence="4" id="KW-0309">Germination</keyword>
<evidence type="ECO:0000256" key="4">
    <source>
        <dbReference type="ARBA" id="ARBA00022544"/>
    </source>
</evidence>
<feature type="transmembrane region" description="Helical" evidence="8">
    <location>
        <begin position="310"/>
        <end position="328"/>
    </location>
</feature>
<dbReference type="Proteomes" id="UP000268829">
    <property type="component" value="Unassembled WGS sequence"/>
</dbReference>
<organism evidence="9 10">
    <name type="scientific">Brevibacillus gelatini</name>
    <dbReference type="NCBI Taxonomy" id="1655277"/>
    <lineage>
        <taxon>Bacteria</taxon>
        <taxon>Bacillati</taxon>
        <taxon>Bacillota</taxon>
        <taxon>Bacilli</taxon>
        <taxon>Bacillales</taxon>
        <taxon>Paenibacillaceae</taxon>
        <taxon>Brevibacillus</taxon>
    </lineage>
</organism>
<keyword evidence="7 8" id="KW-0472">Membrane</keyword>
<evidence type="ECO:0000256" key="8">
    <source>
        <dbReference type="SAM" id="Phobius"/>
    </source>
</evidence>
<reference evidence="9 10" key="1">
    <citation type="submission" date="2018-10" db="EMBL/GenBank/DDBJ databases">
        <title>Phylogenomics of Brevibacillus.</title>
        <authorList>
            <person name="Dunlap C."/>
        </authorList>
    </citation>
    <scope>NUCLEOTIDE SEQUENCE [LARGE SCALE GENOMIC DNA]</scope>
    <source>
        <strain evidence="9 10">DSM 100115</strain>
    </source>
</reference>
<protein>
    <submittedName>
        <fullName evidence="9">Spore gernimation protein</fullName>
    </submittedName>
</protein>
<dbReference type="InterPro" id="IPR004761">
    <property type="entry name" value="Spore_GerAB"/>
</dbReference>
<dbReference type="NCBIfam" id="TIGR00912">
    <property type="entry name" value="2A0309"/>
    <property type="match status" value="1"/>
</dbReference>
<evidence type="ECO:0000313" key="10">
    <source>
        <dbReference type="Proteomes" id="UP000268829"/>
    </source>
</evidence>
<dbReference type="PANTHER" id="PTHR34975:SF2">
    <property type="entry name" value="SPORE GERMINATION PROTEIN A2"/>
    <property type="match status" value="1"/>
</dbReference>
<sequence length="368" mass="41648">MSARTLSDKMLSTNHMGINITSVMIGVGILTFPRALAKETGGIDGWISIVLSGLVAFLIGWLLAKLAARFPRQTFFEYTSQIASKPVGYVLTFLVCVYSMLFVSFEIRAIGNIAKQYLFYNTPVEMITLSFLFVVQYAMAGSRISMLRLNLLFSPVVLVVLFLVLLFTSQLIEFENVRPFFSSDWQSLLNGSQAVGLSYSGFEIILFYTMLMKRPKEGTKAMALGLFIPVVLYLTIYIFVIGVFSAEVVKNLTYPTIDLAKEVEIPGGFFERVESIFFAIWIMTIFDTCMVWFDIAIINLTSMFRNVKKMVWILLLSPIIYFIAMLPQNLVDFFTFADYVTYYGMIIVYLCPILLLVIAVIRGVKGHE</sequence>
<gene>
    <name evidence="9" type="ORF">EDM57_19845</name>
</gene>
<dbReference type="OrthoDB" id="2716906at2"/>
<feature type="transmembrane region" description="Helical" evidence="8">
    <location>
        <begin position="276"/>
        <end position="298"/>
    </location>
</feature>
<feature type="transmembrane region" description="Helical" evidence="8">
    <location>
        <begin position="117"/>
        <end position="139"/>
    </location>
</feature>
<feature type="transmembrane region" description="Helical" evidence="8">
    <location>
        <begin position="192"/>
        <end position="211"/>
    </location>
</feature>
<keyword evidence="5 8" id="KW-0812">Transmembrane</keyword>
<dbReference type="Gene3D" id="1.20.1740.10">
    <property type="entry name" value="Amino acid/polyamine transporter I"/>
    <property type="match status" value="1"/>
</dbReference>
<dbReference type="GO" id="GO:0016020">
    <property type="term" value="C:membrane"/>
    <property type="evidence" value="ECO:0007669"/>
    <property type="project" value="UniProtKB-SubCell"/>
</dbReference>
<dbReference type="PANTHER" id="PTHR34975">
    <property type="entry name" value="SPORE GERMINATION PROTEIN A2"/>
    <property type="match status" value="1"/>
</dbReference>
<dbReference type="Pfam" id="PF03845">
    <property type="entry name" value="Spore_permease"/>
    <property type="match status" value="1"/>
</dbReference>
<dbReference type="GO" id="GO:0009847">
    <property type="term" value="P:spore germination"/>
    <property type="evidence" value="ECO:0007669"/>
    <property type="project" value="InterPro"/>
</dbReference>
<accession>A0A3M8AQZ7</accession>
<dbReference type="AlphaFoldDB" id="A0A3M8AQZ7"/>
<evidence type="ECO:0000256" key="2">
    <source>
        <dbReference type="ARBA" id="ARBA00007998"/>
    </source>
</evidence>
<evidence type="ECO:0000256" key="1">
    <source>
        <dbReference type="ARBA" id="ARBA00004141"/>
    </source>
</evidence>
<comment type="similarity">
    <text evidence="2">Belongs to the amino acid-polyamine-organocation (APC) superfamily. Spore germination protein (SGP) (TC 2.A.3.9) family.</text>
</comment>
<feature type="transmembrane region" description="Helical" evidence="8">
    <location>
        <begin position="151"/>
        <end position="172"/>
    </location>
</feature>
<dbReference type="RefSeq" id="WP_122906427.1">
    <property type="nucleotide sequence ID" value="NZ_RHHS01000049.1"/>
</dbReference>
<keyword evidence="10" id="KW-1185">Reference proteome</keyword>
<evidence type="ECO:0000256" key="5">
    <source>
        <dbReference type="ARBA" id="ARBA00022692"/>
    </source>
</evidence>
<evidence type="ECO:0000256" key="6">
    <source>
        <dbReference type="ARBA" id="ARBA00022989"/>
    </source>
</evidence>
<evidence type="ECO:0000256" key="3">
    <source>
        <dbReference type="ARBA" id="ARBA00022448"/>
    </source>
</evidence>
<feature type="transmembrane region" description="Helical" evidence="8">
    <location>
        <begin position="223"/>
        <end position="246"/>
    </location>
</feature>
<feature type="transmembrane region" description="Helical" evidence="8">
    <location>
        <begin position="87"/>
        <end position="105"/>
    </location>
</feature>
<evidence type="ECO:0000313" key="9">
    <source>
        <dbReference type="EMBL" id="RNB53087.1"/>
    </source>
</evidence>
<proteinExistence type="inferred from homology"/>
<keyword evidence="3" id="KW-0813">Transport</keyword>
<evidence type="ECO:0000256" key="7">
    <source>
        <dbReference type="ARBA" id="ARBA00023136"/>
    </source>
</evidence>
<comment type="caution">
    <text evidence="9">The sequence shown here is derived from an EMBL/GenBank/DDBJ whole genome shotgun (WGS) entry which is preliminary data.</text>
</comment>
<feature type="transmembrane region" description="Helical" evidence="8">
    <location>
        <begin position="340"/>
        <end position="361"/>
    </location>
</feature>